<keyword evidence="1 4" id="KW-0378">Hydrolase</keyword>
<dbReference type="FunFam" id="3.30.70.360:FF:000001">
    <property type="entry name" value="N-acetyldiaminopimelate deacetylase"/>
    <property type="match status" value="1"/>
</dbReference>
<dbReference type="CDD" id="cd03886">
    <property type="entry name" value="M20_Acy1"/>
    <property type="match status" value="1"/>
</dbReference>
<dbReference type="PANTHER" id="PTHR11014:SF63">
    <property type="entry name" value="METALLOPEPTIDASE, PUTATIVE (AFU_ORTHOLOGUE AFUA_6G09600)-RELATED"/>
    <property type="match status" value="1"/>
</dbReference>
<dbReference type="Proteomes" id="UP000199648">
    <property type="component" value="Unassembled WGS sequence"/>
</dbReference>
<dbReference type="Pfam" id="PF07687">
    <property type="entry name" value="M20_dimer"/>
    <property type="match status" value="1"/>
</dbReference>
<name>A0A1G5PTK1_9GAMM</name>
<keyword evidence="5" id="KW-1185">Reference proteome</keyword>
<dbReference type="Gene3D" id="3.30.70.360">
    <property type="match status" value="1"/>
</dbReference>
<gene>
    <name evidence="4" type="ORF">SAMN03097708_00794</name>
</gene>
<dbReference type="InterPro" id="IPR002933">
    <property type="entry name" value="Peptidase_M20"/>
</dbReference>
<feature type="binding site" evidence="2">
    <location>
        <position position="135"/>
    </location>
    <ligand>
        <name>Mn(2+)</name>
        <dbReference type="ChEBI" id="CHEBI:29035"/>
        <label>2</label>
    </ligand>
</feature>
<keyword evidence="2" id="KW-0464">Manganese</keyword>
<dbReference type="InterPro" id="IPR036264">
    <property type="entry name" value="Bact_exopeptidase_dim_dom"/>
</dbReference>
<dbReference type="EMBL" id="FMWD01000002">
    <property type="protein sequence ID" value="SCZ52737.1"/>
    <property type="molecule type" value="Genomic_DNA"/>
</dbReference>
<dbReference type="Pfam" id="PF01546">
    <property type="entry name" value="Peptidase_M20"/>
    <property type="match status" value="1"/>
</dbReference>
<dbReference type="InterPro" id="IPR017439">
    <property type="entry name" value="Amidohydrolase"/>
</dbReference>
<feature type="binding site" evidence="2">
    <location>
        <position position="159"/>
    </location>
    <ligand>
        <name>Mn(2+)</name>
        <dbReference type="ChEBI" id="CHEBI:29035"/>
        <label>2</label>
    </ligand>
</feature>
<evidence type="ECO:0000313" key="5">
    <source>
        <dbReference type="Proteomes" id="UP000199648"/>
    </source>
</evidence>
<dbReference type="GO" id="GO:0046872">
    <property type="term" value="F:metal ion binding"/>
    <property type="evidence" value="ECO:0007669"/>
    <property type="project" value="UniProtKB-KW"/>
</dbReference>
<sequence>MDRWQAVEAIFPHVMELRRSFHRHPELAFEEVETARMVMAELRRLGVPYEYTGPGGGVVGHIVGDDEGPVVALRAEMDALPAEEKTDLPFASENRGRMHACGHDAHMAMLLGAAALLKTDPPPGEVRVVFQPAEEQGGGARVILDSGALAGVQAIFGGHVTHHHATGEIMVKDGIVTAQSDIFHVRITGSGGHGARPHEATDAVVILGMLITALQTLVSRSANPLHPTVVTVGRAAAGSAANVIAEDGEMEGTIRTTDREVRSHVLEGLRRMAGAMAELHGARIDLDLEEGYPPLVNTPRETSIARRAALTVVGQQATFEDEHPTLGAEDFSYYLEQVPGAYVRFGALRKGDTPKALHSPEFSVDEEVLKYGALWFEEVARETMRDLRGKA</sequence>
<dbReference type="PIRSF" id="PIRSF005962">
    <property type="entry name" value="Pept_M20D_amidohydro"/>
    <property type="match status" value="1"/>
</dbReference>
<dbReference type="RefSeq" id="WP_092992831.1">
    <property type="nucleotide sequence ID" value="NZ_FMWD01000002.1"/>
</dbReference>
<evidence type="ECO:0000256" key="1">
    <source>
        <dbReference type="ARBA" id="ARBA00022801"/>
    </source>
</evidence>
<dbReference type="AlphaFoldDB" id="A0A1G5PTK1"/>
<protein>
    <submittedName>
        <fullName evidence="4">Hippurate hydrolase</fullName>
    </submittedName>
</protein>
<dbReference type="GO" id="GO:0019877">
    <property type="term" value="P:diaminopimelate biosynthetic process"/>
    <property type="evidence" value="ECO:0007669"/>
    <property type="project" value="UniProtKB-ARBA"/>
</dbReference>
<evidence type="ECO:0000313" key="4">
    <source>
        <dbReference type="EMBL" id="SCZ52737.1"/>
    </source>
</evidence>
<dbReference type="InterPro" id="IPR011650">
    <property type="entry name" value="Peptidase_M20_dimer"/>
</dbReference>
<dbReference type="STRING" id="415747.SAMN03097708_00794"/>
<evidence type="ECO:0000259" key="3">
    <source>
        <dbReference type="Pfam" id="PF07687"/>
    </source>
</evidence>
<dbReference type="SUPFAM" id="SSF53187">
    <property type="entry name" value="Zn-dependent exopeptidases"/>
    <property type="match status" value="1"/>
</dbReference>
<reference evidence="4 5" key="1">
    <citation type="submission" date="2016-10" db="EMBL/GenBank/DDBJ databases">
        <authorList>
            <person name="de Groot N.N."/>
        </authorList>
    </citation>
    <scope>NUCLEOTIDE SEQUENCE [LARGE SCALE GENOMIC DNA]</scope>
    <source>
        <strain evidence="4 5">HLD2</strain>
    </source>
</reference>
<organism evidence="4 5">
    <name type="scientific">Thiohalomonas denitrificans</name>
    <dbReference type="NCBI Taxonomy" id="415747"/>
    <lineage>
        <taxon>Bacteria</taxon>
        <taxon>Pseudomonadati</taxon>
        <taxon>Pseudomonadota</taxon>
        <taxon>Gammaproteobacteria</taxon>
        <taxon>Thiohalomonadales</taxon>
        <taxon>Thiohalomonadaceae</taxon>
        <taxon>Thiohalomonas</taxon>
    </lineage>
</organism>
<dbReference type="PANTHER" id="PTHR11014">
    <property type="entry name" value="PEPTIDASE M20 FAMILY MEMBER"/>
    <property type="match status" value="1"/>
</dbReference>
<dbReference type="Gene3D" id="3.40.630.10">
    <property type="entry name" value="Zn peptidases"/>
    <property type="match status" value="1"/>
</dbReference>
<keyword evidence="2" id="KW-0479">Metal-binding</keyword>
<dbReference type="NCBIfam" id="TIGR01891">
    <property type="entry name" value="amidohydrolases"/>
    <property type="match status" value="1"/>
</dbReference>
<proteinExistence type="predicted"/>
<dbReference type="OrthoDB" id="9777385at2"/>
<accession>A0A1G5PTK1</accession>
<feature type="binding site" evidence="2">
    <location>
        <position position="358"/>
    </location>
    <ligand>
        <name>Mn(2+)</name>
        <dbReference type="ChEBI" id="CHEBI:29035"/>
        <label>2</label>
    </ligand>
</feature>
<dbReference type="GO" id="GO:0050118">
    <property type="term" value="F:N-acetyldiaminopimelate deacetylase activity"/>
    <property type="evidence" value="ECO:0007669"/>
    <property type="project" value="UniProtKB-ARBA"/>
</dbReference>
<feature type="domain" description="Peptidase M20 dimerisation" evidence="3">
    <location>
        <begin position="183"/>
        <end position="273"/>
    </location>
</feature>
<feature type="binding site" evidence="2">
    <location>
        <position position="101"/>
    </location>
    <ligand>
        <name>Mn(2+)</name>
        <dbReference type="ChEBI" id="CHEBI:29035"/>
        <label>2</label>
    </ligand>
</feature>
<dbReference type="SUPFAM" id="SSF55031">
    <property type="entry name" value="Bacterial exopeptidase dimerisation domain"/>
    <property type="match status" value="1"/>
</dbReference>
<evidence type="ECO:0000256" key="2">
    <source>
        <dbReference type="PIRSR" id="PIRSR005962-1"/>
    </source>
</evidence>
<comment type="cofactor">
    <cofactor evidence="2">
        <name>Mn(2+)</name>
        <dbReference type="ChEBI" id="CHEBI:29035"/>
    </cofactor>
    <text evidence="2">The Mn(2+) ion enhances activity.</text>
</comment>
<feature type="binding site" evidence="2">
    <location>
        <position position="103"/>
    </location>
    <ligand>
        <name>Mn(2+)</name>
        <dbReference type="ChEBI" id="CHEBI:29035"/>
        <label>2</label>
    </ligand>
</feature>